<dbReference type="Proteomes" id="UP001610446">
    <property type="component" value="Unassembled WGS sequence"/>
</dbReference>
<comment type="caution">
    <text evidence="8">The sequence shown here is derived from an EMBL/GenBank/DDBJ whole genome shotgun (WGS) entry which is preliminary data.</text>
</comment>
<evidence type="ECO:0000256" key="3">
    <source>
        <dbReference type="ARBA" id="ARBA00022989"/>
    </source>
</evidence>
<sequence>MKSLPILLSLAPFLPITSAVTCYRPNGVSSTHDDSKTCHSINGAVSMCCNENDECLQNGICKVAADAGVEGSNATYWRDTCSVSNWPEVGCLKVCASGDLAGDNSRITPCDGTDTSEKWCCGTTTDCCGTDEEVHVPQNIYTKSTTSISTSTTSGSTSSSTTTTTSSSTPTPTADDSDSEPGGSSGLSGGAKAGVGVGVAVGAIAIIAGALYFMLSRRRSTAAAAGGTEINYAHARLVEAPPLELDMGQGRPYEKPAGIQDSRHELP</sequence>
<evidence type="ECO:0000256" key="1">
    <source>
        <dbReference type="ARBA" id="ARBA00004167"/>
    </source>
</evidence>
<dbReference type="PANTHER" id="PTHR15549">
    <property type="entry name" value="PAIRED IMMUNOGLOBULIN-LIKE TYPE 2 RECEPTOR"/>
    <property type="match status" value="1"/>
</dbReference>
<reference evidence="8 9" key="1">
    <citation type="submission" date="2024-07" db="EMBL/GenBank/DDBJ databases">
        <title>Section-level genome sequencing and comparative genomics of Aspergillus sections Usti and Cavernicolus.</title>
        <authorList>
            <consortium name="Lawrence Berkeley National Laboratory"/>
            <person name="Nybo J.L."/>
            <person name="Vesth T.C."/>
            <person name="Theobald S."/>
            <person name="Frisvad J.C."/>
            <person name="Larsen T.O."/>
            <person name="Kjaerboelling I."/>
            <person name="Rothschild-Mancinelli K."/>
            <person name="Lyhne E.K."/>
            <person name="Kogle M.E."/>
            <person name="Barry K."/>
            <person name="Clum A."/>
            <person name="Na H."/>
            <person name="Ledsgaard L."/>
            <person name="Lin J."/>
            <person name="Lipzen A."/>
            <person name="Kuo A."/>
            <person name="Riley R."/>
            <person name="Mondo S."/>
            <person name="Labutti K."/>
            <person name="Haridas S."/>
            <person name="Pangalinan J."/>
            <person name="Salamov A.A."/>
            <person name="Simmons B.A."/>
            <person name="Magnuson J.K."/>
            <person name="Chen J."/>
            <person name="Drula E."/>
            <person name="Henrissat B."/>
            <person name="Wiebenga A."/>
            <person name="Lubbers R.J."/>
            <person name="Gomes A.C."/>
            <person name="Makela M.R."/>
            <person name="Stajich J."/>
            <person name="Grigoriev I.V."/>
            <person name="Mortensen U.H."/>
            <person name="De Vries R.P."/>
            <person name="Baker S.E."/>
            <person name="Andersen M.R."/>
        </authorList>
    </citation>
    <scope>NUCLEOTIDE SEQUENCE [LARGE SCALE GENOMIC DNA]</scope>
    <source>
        <strain evidence="8 9">CBS 123904</strain>
    </source>
</reference>
<comment type="subcellular location">
    <subcellularLocation>
        <location evidence="1">Membrane</location>
        <topology evidence="1">Single-pass membrane protein</topology>
    </subcellularLocation>
</comment>
<gene>
    <name evidence="8" type="ORF">BJY01DRAFT_263677</name>
</gene>
<feature type="signal peptide" evidence="7">
    <location>
        <begin position="1"/>
        <end position="19"/>
    </location>
</feature>
<keyword evidence="7" id="KW-0732">Signal</keyword>
<feature type="region of interest" description="Disordered" evidence="5">
    <location>
        <begin position="245"/>
        <end position="267"/>
    </location>
</feature>
<protein>
    <recommendedName>
        <fullName evidence="10">Mid2 domain-containing protein</fullName>
    </recommendedName>
</protein>
<keyword evidence="3 6" id="KW-1133">Transmembrane helix</keyword>
<feature type="chain" id="PRO_5047054569" description="Mid2 domain-containing protein" evidence="7">
    <location>
        <begin position="20"/>
        <end position="267"/>
    </location>
</feature>
<feature type="transmembrane region" description="Helical" evidence="6">
    <location>
        <begin position="193"/>
        <end position="215"/>
    </location>
</feature>
<proteinExistence type="predicted"/>
<name>A0ABR4K1Z9_9EURO</name>
<organism evidence="8 9">
    <name type="scientific">Aspergillus pseudoustus</name>
    <dbReference type="NCBI Taxonomy" id="1810923"/>
    <lineage>
        <taxon>Eukaryota</taxon>
        <taxon>Fungi</taxon>
        <taxon>Dikarya</taxon>
        <taxon>Ascomycota</taxon>
        <taxon>Pezizomycotina</taxon>
        <taxon>Eurotiomycetes</taxon>
        <taxon>Eurotiomycetidae</taxon>
        <taxon>Eurotiales</taxon>
        <taxon>Aspergillaceae</taxon>
        <taxon>Aspergillus</taxon>
        <taxon>Aspergillus subgen. Nidulantes</taxon>
    </lineage>
</organism>
<feature type="region of interest" description="Disordered" evidence="5">
    <location>
        <begin position="146"/>
        <end position="188"/>
    </location>
</feature>
<evidence type="ECO:0000256" key="5">
    <source>
        <dbReference type="SAM" id="MobiDB-lite"/>
    </source>
</evidence>
<evidence type="ECO:0000256" key="2">
    <source>
        <dbReference type="ARBA" id="ARBA00022692"/>
    </source>
</evidence>
<dbReference type="EMBL" id="JBFXLU010000073">
    <property type="protein sequence ID" value="KAL2845277.1"/>
    <property type="molecule type" value="Genomic_DNA"/>
</dbReference>
<evidence type="ECO:0000313" key="9">
    <source>
        <dbReference type="Proteomes" id="UP001610446"/>
    </source>
</evidence>
<evidence type="ECO:0000256" key="7">
    <source>
        <dbReference type="SAM" id="SignalP"/>
    </source>
</evidence>
<accession>A0ABR4K1Z9</accession>
<keyword evidence="4 6" id="KW-0472">Membrane</keyword>
<dbReference type="InterPro" id="IPR051694">
    <property type="entry name" value="Immunoregulatory_rcpt-like"/>
</dbReference>
<feature type="compositionally biased region" description="Low complexity" evidence="5">
    <location>
        <begin position="146"/>
        <end position="174"/>
    </location>
</feature>
<dbReference type="PANTHER" id="PTHR15549:SF26">
    <property type="entry name" value="AXIAL BUDDING PATTERN PROTEIN 2-RELATED"/>
    <property type="match status" value="1"/>
</dbReference>
<evidence type="ECO:0000313" key="8">
    <source>
        <dbReference type="EMBL" id="KAL2845277.1"/>
    </source>
</evidence>
<evidence type="ECO:0008006" key="10">
    <source>
        <dbReference type="Google" id="ProtNLM"/>
    </source>
</evidence>
<keyword evidence="2 6" id="KW-0812">Transmembrane</keyword>
<keyword evidence="9" id="KW-1185">Reference proteome</keyword>
<evidence type="ECO:0000256" key="4">
    <source>
        <dbReference type="ARBA" id="ARBA00023136"/>
    </source>
</evidence>
<evidence type="ECO:0000256" key="6">
    <source>
        <dbReference type="SAM" id="Phobius"/>
    </source>
</evidence>